<dbReference type="PROSITE" id="PS50113">
    <property type="entry name" value="PAC"/>
    <property type="match status" value="2"/>
</dbReference>
<dbReference type="InterPro" id="IPR013702">
    <property type="entry name" value="FIST_domain_N"/>
</dbReference>
<name>A0A1H8BJS6_9BACT</name>
<dbReference type="InterPro" id="IPR000700">
    <property type="entry name" value="PAS-assoc_C"/>
</dbReference>
<dbReference type="CDD" id="cd00130">
    <property type="entry name" value="PAS"/>
    <property type="match status" value="2"/>
</dbReference>
<organism evidence="5 6">
    <name type="scientific">Syntrophus gentianae</name>
    <dbReference type="NCBI Taxonomy" id="43775"/>
    <lineage>
        <taxon>Bacteria</taxon>
        <taxon>Pseudomonadati</taxon>
        <taxon>Thermodesulfobacteriota</taxon>
        <taxon>Syntrophia</taxon>
        <taxon>Syntrophales</taxon>
        <taxon>Syntrophaceae</taxon>
        <taxon>Syntrophus</taxon>
    </lineage>
</organism>
<keyword evidence="6" id="KW-1185">Reference proteome</keyword>
<dbReference type="RefSeq" id="WP_093884963.1">
    <property type="nucleotide sequence ID" value="NZ_FOBS01000054.1"/>
</dbReference>
<dbReference type="AlphaFoldDB" id="A0A1H8BJS6"/>
<feature type="domain" description="PAC" evidence="4">
    <location>
        <begin position="649"/>
        <end position="699"/>
    </location>
</feature>
<dbReference type="Pfam" id="PF08495">
    <property type="entry name" value="FIST"/>
    <property type="match status" value="1"/>
</dbReference>
<dbReference type="InterPro" id="IPR035965">
    <property type="entry name" value="PAS-like_dom_sf"/>
</dbReference>
<accession>A0A1H8BJS6</accession>
<dbReference type="Pfam" id="PF13426">
    <property type="entry name" value="PAS_9"/>
    <property type="match status" value="1"/>
</dbReference>
<dbReference type="InterPro" id="IPR013656">
    <property type="entry name" value="PAS_4"/>
</dbReference>
<dbReference type="Pfam" id="PF08448">
    <property type="entry name" value="PAS_4"/>
    <property type="match status" value="1"/>
</dbReference>
<dbReference type="InterPro" id="IPR036097">
    <property type="entry name" value="HisK_dim/P_sf"/>
</dbReference>
<feature type="domain" description="PAC" evidence="4">
    <location>
        <begin position="523"/>
        <end position="575"/>
    </location>
</feature>
<dbReference type="InterPro" id="IPR001610">
    <property type="entry name" value="PAC"/>
</dbReference>
<feature type="domain" description="PAS" evidence="3">
    <location>
        <begin position="450"/>
        <end position="495"/>
    </location>
</feature>
<dbReference type="InterPro" id="IPR003661">
    <property type="entry name" value="HisK_dim/P_dom"/>
</dbReference>
<dbReference type="Proteomes" id="UP000198744">
    <property type="component" value="Unassembled WGS sequence"/>
</dbReference>
<evidence type="ECO:0000313" key="6">
    <source>
        <dbReference type="Proteomes" id="UP000198744"/>
    </source>
</evidence>
<dbReference type="SMART" id="SM00897">
    <property type="entry name" value="FIST"/>
    <property type="match status" value="1"/>
</dbReference>
<dbReference type="InterPro" id="IPR000014">
    <property type="entry name" value="PAS"/>
</dbReference>
<dbReference type="PANTHER" id="PTHR40252:SF2">
    <property type="entry name" value="BLR0328 PROTEIN"/>
    <property type="match status" value="1"/>
</dbReference>
<dbReference type="PANTHER" id="PTHR40252">
    <property type="entry name" value="BLR0328 PROTEIN"/>
    <property type="match status" value="1"/>
</dbReference>
<dbReference type="STRING" id="43775.SAMN04489760_1544"/>
<dbReference type="Gene3D" id="1.10.287.130">
    <property type="match status" value="1"/>
</dbReference>
<evidence type="ECO:0000256" key="2">
    <source>
        <dbReference type="ARBA" id="ARBA00012438"/>
    </source>
</evidence>
<evidence type="ECO:0000313" key="5">
    <source>
        <dbReference type="EMBL" id="SEM82137.1"/>
    </source>
</evidence>
<proteinExistence type="predicted"/>
<protein>
    <recommendedName>
        <fullName evidence="2">histidine kinase</fullName>
        <ecNumber evidence="2">2.7.13.3</ecNumber>
    </recommendedName>
</protein>
<dbReference type="OrthoDB" id="9787818at2"/>
<dbReference type="SMART" id="SM00086">
    <property type="entry name" value="PAC"/>
    <property type="match status" value="1"/>
</dbReference>
<dbReference type="SUPFAM" id="SSF55785">
    <property type="entry name" value="PYP-like sensor domain (PAS domain)"/>
    <property type="match status" value="2"/>
</dbReference>
<dbReference type="PROSITE" id="PS50112">
    <property type="entry name" value="PAS"/>
    <property type="match status" value="2"/>
</dbReference>
<dbReference type="Pfam" id="PF10442">
    <property type="entry name" value="FIST_C"/>
    <property type="match status" value="1"/>
</dbReference>
<dbReference type="Pfam" id="PF00512">
    <property type="entry name" value="HisKA"/>
    <property type="match status" value="1"/>
</dbReference>
<dbReference type="EC" id="2.7.13.3" evidence="2"/>
<evidence type="ECO:0000256" key="1">
    <source>
        <dbReference type="ARBA" id="ARBA00000085"/>
    </source>
</evidence>
<dbReference type="NCBIfam" id="TIGR00229">
    <property type="entry name" value="sensory_box"/>
    <property type="match status" value="2"/>
</dbReference>
<comment type="catalytic activity">
    <reaction evidence="1">
        <text>ATP + protein L-histidine = ADP + protein N-phospho-L-histidine.</text>
        <dbReference type="EC" id="2.7.13.3"/>
    </reaction>
</comment>
<dbReference type="EMBL" id="FOBS01000054">
    <property type="protein sequence ID" value="SEM82137.1"/>
    <property type="molecule type" value="Genomic_DNA"/>
</dbReference>
<dbReference type="SMART" id="SM00091">
    <property type="entry name" value="PAS"/>
    <property type="match status" value="2"/>
</dbReference>
<dbReference type="Gene3D" id="3.30.450.20">
    <property type="entry name" value="PAS domain"/>
    <property type="match status" value="2"/>
</dbReference>
<sequence>MKDTETLPNIEVGCGVASGDDSYTVGLEAAKQAMVSITTHPLSAVIIFASVSYQLNEMLSGVQSIVGDVPLFGSSSAAEICNRISSNSVVVMALASPFLKVKVGLGKRVSEDWQKAVQEAVRNEKLAPFFTPQNNAVYNEMTKEGLSCFSVLFSPGSTQDTDSKSPEILEELKRLSKGRVPFFGGAACDDMQTGGESNYVFHGNKAYSDSVVLAVFETSLQFGTAMGHGFHPTKSKVIATKVRDCEILELDGKPAADVFAELHDLNMESLVGKALFEQLAKPFGMRHVLGQYTLFVPRYLTPEKGILLAHPVPEGAQLFVMEAFEEEVIAAGRETLLRAMSQSGIGRPAVILVCSCFLRMHLLEGNIDKEISSINEIMPGVPVAGFYSAGEQGINDDHVSHHNNEAIVILLLGNELSYAARVAEQNRNLNRILEAQVAEQKRLERELVEQVHFLQTLIDNIPNPVFYKDPEGRYLGCNKALEKYLNVRREKILGKGVQDIPTADLIELHQKMDAELICKGGSVVYESKTHPKDGNAHHDIIHKALFHKADGSLGGIVSVITDITEQKHTEEALRTSEEKFMKAFQGNPTMMAISRISGEIIEINESHLKDFGLTRQEVIGKKALELGLFVHAEQYDVLRKTLKEQGFAQNLDLALRTKDGNIRHCLFSAERIELQGTEHMLVLLQDITDRKRAEEEQLHRIKLQNALEMAGTICHELNQPMQVLSGYTELLMSNLPQDEKYLGKLRIIKEQTKRVGIITEKLMALKDCSVKNYAGISEIIDIYRN</sequence>
<dbReference type="SUPFAM" id="SSF47384">
    <property type="entry name" value="Homodimeric domain of signal transducing histidine kinase"/>
    <property type="match status" value="1"/>
</dbReference>
<dbReference type="CDD" id="cd00082">
    <property type="entry name" value="HisKA"/>
    <property type="match status" value="1"/>
</dbReference>
<evidence type="ECO:0000259" key="4">
    <source>
        <dbReference type="PROSITE" id="PS50113"/>
    </source>
</evidence>
<dbReference type="GO" id="GO:0000155">
    <property type="term" value="F:phosphorelay sensor kinase activity"/>
    <property type="evidence" value="ECO:0007669"/>
    <property type="project" value="InterPro"/>
</dbReference>
<dbReference type="InterPro" id="IPR019494">
    <property type="entry name" value="FIST_C"/>
</dbReference>
<evidence type="ECO:0000259" key="3">
    <source>
        <dbReference type="PROSITE" id="PS50112"/>
    </source>
</evidence>
<reference evidence="5 6" key="1">
    <citation type="submission" date="2016-10" db="EMBL/GenBank/DDBJ databases">
        <authorList>
            <person name="de Groot N.N."/>
        </authorList>
    </citation>
    <scope>NUCLEOTIDE SEQUENCE [LARGE SCALE GENOMIC DNA]</scope>
    <source>
        <strain evidence="5 6">DSM 8423</strain>
    </source>
</reference>
<feature type="domain" description="PAS" evidence="3">
    <location>
        <begin position="576"/>
        <end position="644"/>
    </location>
</feature>
<gene>
    <name evidence="5" type="ORF">SAMN04489760_1544</name>
</gene>
<dbReference type="SMART" id="SM01204">
    <property type="entry name" value="FIST_C"/>
    <property type="match status" value="1"/>
</dbReference>